<dbReference type="SMART" id="SM00226">
    <property type="entry name" value="LMWPc"/>
    <property type="match status" value="1"/>
</dbReference>
<dbReference type="RefSeq" id="WP_245338969.1">
    <property type="nucleotide sequence ID" value="NZ_JAGGLD010000001.1"/>
</dbReference>
<feature type="domain" description="Phosphotyrosine protein phosphatase I" evidence="1">
    <location>
        <begin position="2"/>
        <end position="108"/>
    </location>
</feature>
<dbReference type="InterPro" id="IPR016919">
    <property type="entry name" value="UCP029416_PTP"/>
</dbReference>
<dbReference type="Gene3D" id="3.40.50.2300">
    <property type="match status" value="1"/>
</dbReference>
<evidence type="ECO:0000259" key="1">
    <source>
        <dbReference type="SMART" id="SM00226"/>
    </source>
</evidence>
<keyword evidence="3" id="KW-1185">Reference proteome</keyword>
<name>A0ABS4JH53_9BACL</name>
<comment type="caution">
    <text evidence="2">The sequence shown here is derived from an EMBL/GenBank/DDBJ whole genome shotgun (WGS) entry which is preliminary data.</text>
</comment>
<dbReference type="InterPro" id="IPR036196">
    <property type="entry name" value="Ptyr_pPase_sf"/>
</dbReference>
<evidence type="ECO:0000313" key="3">
    <source>
        <dbReference type="Proteomes" id="UP001519288"/>
    </source>
</evidence>
<dbReference type="EMBL" id="JAGGLD010000001">
    <property type="protein sequence ID" value="MBP2000276.1"/>
    <property type="molecule type" value="Genomic_DNA"/>
</dbReference>
<protein>
    <recommendedName>
        <fullName evidence="1">Phosphotyrosine protein phosphatase I domain-containing protein</fullName>
    </recommendedName>
</protein>
<gene>
    <name evidence="2" type="ORF">J2Z69_001295</name>
</gene>
<dbReference type="Proteomes" id="UP001519288">
    <property type="component" value="Unassembled WGS sequence"/>
</dbReference>
<dbReference type="PIRSF" id="PIRSF029416">
    <property type="entry name" value="UCP029416_PTP"/>
    <property type="match status" value="1"/>
</dbReference>
<dbReference type="InterPro" id="IPR023485">
    <property type="entry name" value="Ptyr_pPase"/>
</dbReference>
<accession>A0ABS4JH53</accession>
<dbReference type="SUPFAM" id="SSF52788">
    <property type="entry name" value="Phosphotyrosine protein phosphatases I"/>
    <property type="match status" value="1"/>
</dbReference>
<proteinExistence type="predicted"/>
<evidence type="ECO:0000313" key="2">
    <source>
        <dbReference type="EMBL" id="MBP2000276.1"/>
    </source>
</evidence>
<reference evidence="2 3" key="1">
    <citation type="submission" date="2021-03" db="EMBL/GenBank/DDBJ databases">
        <title>Genomic Encyclopedia of Type Strains, Phase IV (KMG-IV): sequencing the most valuable type-strain genomes for metagenomic binning, comparative biology and taxonomic classification.</title>
        <authorList>
            <person name="Goeker M."/>
        </authorList>
    </citation>
    <scope>NUCLEOTIDE SEQUENCE [LARGE SCALE GENOMIC DNA]</scope>
    <source>
        <strain evidence="2 3">DSM 26806</strain>
    </source>
</reference>
<sequence length="110" mass="13112">MIKLLFICSRNQWRSLTAENIFKHYVGFDVQSAGTEDRARIKVNAGHIGWADFIFVMEKKHQRRLSEKFALELQDKRIIRLDIPDEYRFMDEELIELLKSRISETIELPD</sequence>
<organism evidence="2 3">
    <name type="scientific">Paenibacillus shirakamiensis</name>
    <dbReference type="NCBI Taxonomy" id="1265935"/>
    <lineage>
        <taxon>Bacteria</taxon>
        <taxon>Bacillati</taxon>
        <taxon>Bacillota</taxon>
        <taxon>Bacilli</taxon>
        <taxon>Bacillales</taxon>
        <taxon>Paenibacillaceae</taxon>
        <taxon>Paenibacillus</taxon>
    </lineage>
</organism>